<dbReference type="WBParaSite" id="maker-unitig_44621-snap-gene-0.2-mRNA-1">
    <property type="protein sequence ID" value="maker-unitig_44621-snap-gene-0.2-mRNA-1"/>
    <property type="gene ID" value="maker-unitig_44621-snap-gene-0.2"/>
</dbReference>
<reference evidence="3" key="1">
    <citation type="submission" date="2016-11" db="UniProtKB">
        <authorList>
            <consortium name="WormBaseParasite"/>
        </authorList>
    </citation>
    <scope>IDENTIFICATION</scope>
</reference>
<organism evidence="2 3">
    <name type="scientific">Macrostomum lignano</name>
    <dbReference type="NCBI Taxonomy" id="282301"/>
    <lineage>
        <taxon>Eukaryota</taxon>
        <taxon>Metazoa</taxon>
        <taxon>Spiralia</taxon>
        <taxon>Lophotrochozoa</taxon>
        <taxon>Platyhelminthes</taxon>
        <taxon>Rhabditophora</taxon>
        <taxon>Macrostomorpha</taxon>
        <taxon>Macrostomida</taxon>
        <taxon>Macrostomidae</taxon>
        <taxon>Macrostomum</taxon>
    </lineage>
</organism>
<feature type="region of interest" description="Disordered" evidence="1">
    <location>
        <begin position="1"/>
        <end position="58"/>
    </location>
</feature>
<dbReference type="AlphaFoldDB" id="A0A1I8FQP6"/>
<name>A0A1I8FQP6_9PLAT</name>
<accession>A0A1I8FQP6</accession>
<protein>
    <submittedName>
        <fullName evidence="3">AGC-kinase C-terminal domain-containing protein</fullName>
    </submittedName>
</protein>
<evidence type="ECO:0000313" key="2">
    <source>
        <dbReference type="Proteomes" id="UP000095280"/>
    </source>
</evidence>
<dbReference type="Proteomes" id="UP000095280">
    <property type="component" value="Unplaced"/>
</dbReference>
<sequence>MTELPERRGGAQLPPNAVPILREGALRSRRSRSRSPPPQPPSRAAADSFPQQPDFSLKPHRWSAEDRTAAAAGNPAVWSAAQFTVGRISSTSAAAVEWPNVSAAFIEASTLRDSVALPEGARLCELLILGVTYRFPELRPLWPHPGNFVPRPGCRRGYHRTGVHSGELGIDFTRVPCLKAVVFLTRRGAPASPACQSRVASMATLCVLPANAGLYEHPAVPKPQPFRGELLLLLPKLQWRVSRQIDTLLQELLLLGGTTQRPQKRPAAHGFPPAGQINASNTADDGFDDSDIMAQMEAQGVIPQHYQNGLFRTPTESHYAAAQHEFYLNYGDNGGVLA</sequence>
<evidence type="ECO:0000313" key="3">
    <source>
        <dbReference type="WBParaSite" id="maker-unitig_44621-snap-gene-0.2-mRNA-1"/>
    </source>
</evidence>
<proteinExistence type="predicted"/>
<evidence type="ECO:0000256" key="1">
    <source>
        <dbReference type="SAM" id="MobiDB-lite"/>
    </source>
</evidence>
<keyword evidence="2" id="KW-1185">Reference proteome</keyword>